<dbReference type="Proteomes" id="UP001201873">
    <property type="component" value="Unassembled WGS sequence"/>
</dbReference>
<dbReference type="SMART" id="SM00065">
    <property type="entry name" value="GAF"/>
    <property type="match status" value="1"/>
</dbReference>
<comment type="caution">
    <text evidence="4">The sequence shown here is derived from an EMBL/GenBank/DDBJ whole genome shotgun (WGS) entry which is preliminary data.</text>
</comment>
<accession>A0ABT0JSK9</accession>
<dbReference type="InterPro" id="IPR003018">
    <property type="entry name" value="GAF"/>
</dbReference>
<dbReference type="Gene3D" id="3.60.40.10">
    <property type="entry name" value="PPM-type phosphatase domain"/>
    <property type="match status" value="1"/>
</dbReference>
<dbReference type="PANTHER" id="PTHR43156:SF2">
    <property type="entry name" value="STAGE II SPORULATION PROTEIN E"/>
    <property type="match status" value="1"/>
</dbReference>
<reference evidence="4 5" key="1">
    <citation type="submission" date="2022-04" db="EMBL/GenBank/DDBJ databases">
        <title>Genome diversity in the genus Frankia.</title>
        <authorList>
            <person name="Carlos-Shanley C."/>
            <person name="Hahn D."/>
        </authorList>
    </citation>
    <scope>NUCLEOTIDE SEQUENCE [LARGE SCALE GENOMIC DNA]</scope>
    <source>
        <strain evidence="4 5">Ag45/Mut15</strain>
    </source>
</reference>
<evidence type="ECO:0000259" key="3">
    <source>
        <dbReference type="PROSITE" id="PS50112"/>
    </source>
</evidence>
<gene>
    <name evidence="4" type="ORF">MXD59_01885</name>
</gene>
<dbReference type="InterPro" id="IPR029016">
    <property type="entry name" value="GAF-like_dom_sf"/>
</dbReference>
<dbReference type="SUPFAM" id="SSF55785">
    <property type="entry name" value="PYP-like sensor domain (PAS domain)"/>
    <property type="match status" value="1"/>
</dbReference>
<dbReference type="InterPro" id="IPR013656">
    <property type="entry name" value="PAS_4"/>
</dbReference>
<dbReference type="Pfam" id="PF07228">
    <property type="entry name" value="SpoIIE"/>
    <property type="match status" value="1"/>
</dbReference>
<evidence type="ECO:0000256" key="1">
    <source>
        <dbReference type="ARBA" id="ARBA00022801"/>
    </source>
</evidence>
<protein>
    <submittedName>
        <fullName evidence="4">SpoIIE family protein phosphatase</fullName>
    </submittedName>
</protein>
<evidence type="ECO:0000313" key="4">
    <source>
        <dbReference type="EMBL" id="MCK9874541.1"/>
    </source>
</evidence>
<feature type="domain" description="PAS" evidence="3">
    <location>
        <begin position="12"/>
        <end position="63"/>
    </location>
</feature>
<feature type="compositionally biased region" description="Low complexity" evidence="2">
    <location>
        <begin position="420"/>
        <end position="437"/>
    </location>
</feature>
<dbReference type="PROSITE" id="PS50112">
    <property type="entry name" value="PAS"/>
    <property type="match status" value="1"/>
</dbReference>
<dbReference type="InterPro" id="IPR036457">
    <property type="entry name" value="PPM-type-like_dom_sf"/>
</dbReference>
<dbReference type="Gene3D" id="3.30.450.40">
    <property type="match status" value="1"/>
</dbReference>
<dbReference type="InterPro" id="IPR052016">
    <property type="entry name" value="Bact_Sigma-Reg"/>
</dbReference>
<dbReference type="EMBL" id="JALKFT010000001">
    <property type="protein sequence ID" value="MCK9874541.1"/>
    <property type="molecule type" value="Genomic_DNA"/>
</dbReference>
<dbReference type="Pfam" id="PF08448">
    <property type="entry name" value="PAS_4"/>
    <property type="match status" value="1"/>
</dbReference>
<dbReference type="CDD" id="cd00130">
    <property type="entry name" value="PAS"/>
    <property type="match status" value="1"/>
</dbReference>
<sequence length="636" mass="67636">MTAGSERDLTPVERQAWQLLQTMPVGFIAWDGDWRCNGVNPAGERLCGRSREELLGRSLWEIFPAVVGTEFETVYRRVARLRKPENIEIYYPEPLCRWLDIHVIGDIEGTGGVVAYFLDVTERHEILERERSITRSLLHASAERDVAARQAATLAEVALALTSVDTVEALEAVVVGQGLATLGADGGAVVSPDETGNWRITLNAALGERARLTYSAVPYDSPLPSCWTARTGRRVLLPTVASGHAFDPIMADVYADTARLGWAILPLTVQGEVLGSLAAAWVDEHEPSASELDLLDGFAAQCAQALHRIRATQQERQTAREVRELAEALQLALLTPPPTPAGLQIEVRYQSAQDAARVGGDWYDAFEHTDGSTVLVIGDVTGHDSTAAAKMAQLRGLLRTLAYTADLTPVADGRIPADRSPASQPSASQPSVSHVPAGGQDRPDRSSPLAAVLSALEHTAAGLGVDALATVVLVRVEAAADPGDSDADSLRTRTVHWCNAGHLPPILVHADGSTEILETARTDLLLGFDTHADRHDHSAFLPPGAVLLLYTDGLVERRGTSLDEGLDALRGVLTGLATEGLTTESPAGEGHAGQGIALAGLCDGVLAAMAPRTGEDDIALLALRAAPLYRSFPAGP</sequence>
<dbReference type="Pfam" id="PF13185">
    <property type="entry name" value="GAF_2"/>
    <property type="match status" value="1"/>
</dbReference>
<dbReference type="NCBIfam" id="TIGR00229">
    <property type="entry name" value="sensory_box"/>
    <property type="match status" value="1"/>
</dbReference>
<dbReference type="InterPro" id="IPR001932">
    <property type="entry name" value="PPM-type_phosphatase-like_dom"/>
</dbReference>
<dbReference type="InterPro" id="IPR000014">
    <property type="entry name" value="PAS"/>
</dbReference>
<dbReference type="SUPFAM" id="SSF55781">
    <property type="entry name" value="GAF domain-like"/>
    <property type="match status" value="1"/>
</dbReference>
<name>A0ABT0JSK9_9ACTN</name>
<dbReference type="InterPro" id="IPR035965">
    <property type="entry name" value="PAS-like_dom_sf"/>
</dbReference>
<evidence type="ECO:0000256" key="2">
    <source>
        <dbReference type="SAM" id="MobiDB-lite"/>
    </source>
</evidence>
<dbReference type="SMART" id="SM00331">
    <property type="entry name" value="PP2C_SIG"/>
    <property type="match status" value="1"/>
</dbReference>
<dbReference type="RefSeq" id="WP_248823168.1">
    <property type="nucleotide sequence ID" value="NZ_JALKFT010000001.1"/>
</dbReference>
<organism evidence="4 5">
    <name type="scientific">Frankia umida</name>
    <dbReference type="NCBI Taxonomy" id="573489"/>
    <lineage>
        <taxon>Bacteria</taxon>
        <taxon>Bacillati</taxon>
        <taxon>Actinomycetota</taxon>
        <taxon>Actinomycetes</taxon>
        <taxon>Frankiales</taxon>
        <taxon>Frankiaceae</taxon>
        <taxon>Frankia</taxon>
    </lineage>
</organism>
<keyword evidence="1" id="KW-0378">Hydrolase</keyword>
<evidence type="ECO:0000313" key="5">
    <source>
        <dbReference type="Proteomes" id="UP001201873"/>
    </source>
</evidence>
<dbReference type="PANTHER" id="PTHR43156">
    <property type="entry name" value="STAGE II SPORULATION PROTEIN E-RELATED"/>
    <property type="match status" value="1"/>
</dbReference>
<proteinExistence type="predicted"/>
<dbReference type="SMART" id="SM00091">
    <property type="entry name" value="PAS"/>
    <property type="match status" value="1"/>
</dbReference>
<dbReference type="Gene3D" id="3.30.450.20">
    <property type="entry name" value="PAS domain"/>
    <property type="match status" value="1"/>
</dbReference>
<keyword evidence="5" id="KW-1185">Reference proteome</keyword>
<feature type="region of interest" description="Disordered" evidence="2">
    <location>
        <begin position="412"/>
        <end position="446"/>
    </location>
</feature>